<proteinExistence type="predicted"/>
<evidence type="ECO:0000313" key="1">
    <source>
        <dbReference type="EMBL" id="PKI77382.1"/>
    </source>
</evidence>
<reference evidence="1 2" key="1">
    <citation type="submission" date="2017-11" db="EMBL/GenBank/DDBJ databases">
        <title>De-novo sequencing of pomegranate (Punica granatum L.) genome.</title>
        <authorList>
            <person name="Akparov Z."/>
            <person name="Amiraslanov A."/>
            <person name="Hajiyeva S."/>
            <person name="Abbasov M."/>
            <person name="Kaur K."/>
            <person name="Hamwieh A."/>
            <person name="Solovyev V."/>
            <person name="Salamov A."/>
            <person name="Braich B."/>
            <person name="Kosarev P."/>
            <person name="Mahmoud A."/>
            <person name="Hajiyev E."/>
            <person name="Babayeva S."/>
            <person name="Izzatullayeva V."/>
            <person name="Mammadov A."/>
            <person name="Mammadov A."/>
            <person name="Sharifova S."/>
            <person name="Ojaghi J."/>
            <person name="Eynullazada K."/>
            <person name="Bayramov B."/>
            <person name="Abdulazimova A."/>
            <person name="Shahmuradov I."/>
        </authorList>
    </citation>
    <scope>NUCLEOTIDE SEQUENCE [LARGE SCALE GENOMIC DNA]</scope>
    <source>
        <strain evidence="2">cv. AG2017</strain>
        <tissue evidence="1">Leaf</tissue>
    </source>
</reference>
<gene>
    <name evidence="1" type="ORF">CRG98_002223</name>
</gene>
<dbReference type="EMBL" id="PGOL01000094">
    <property type="protein sequence ID" value="PKI77382.1"/>
    <property type="molecule type" value="Genomic_DNA"/>
</dbReference>
<keyword evidence="2" id="KW-1185">Reference proteome</keyword>
<protein>
    <submittedName>
        <fullName evidence="1">Uncharacterized protein</fullName>
    </submittedName>
</protein>
<evidence type="ECO:0000313" key="2">
    <source>
        <dbReference type="Proteomes" id="UP000233551"/>
    </source>
</evidence>
<dbReference type="AlphaFoldDB" id="A0A2I0L9L2"/>
<dbReference type="Proteomes" id="UP000233551">
    <property type="component" value="Unassembled WGS sequence"/>
</dbReference>
<comment type="caution">
    <text evidence="1">The sequence shown here is derived from an EMBL/GenBank/DDBJ whole genome shotgun (WGS) entry which is preliminary data.</text>
</comment>
<accession>A0A2I0L9L2</accession>
<name>A0A2I0L9L2_PUNGR</name>
<sequence length="99" mass="10803">MLVRFDFNGAIDSLPARPKSGTENVIMAHKDLPYHAVGAGGSDLSVISDNGDSLKGVERQVFVVPDADVGNRRLLVDGVILLPLDRDDLFLDDEFHLLM</sequence>
<organism evidence="1 2">
    <name type="scientific">Punica granatum</name>
    <name type="common">Pomegranate</name>
    <dbReference type="NCBI Taxonomy" id="22663"/>
    <lineage>
        <taxon>Eukaryota</taxon>
        <taxon>Viridiplantae</taxon>
        <taxon>Streptophyta</taxon>
        <taxon>Embryophyta</taxon>
        <taxon>Tracheophyta</taxon>
        <taxon>Spermatophyta</taxon>
        <taxon>Magnoliopsida</taxon>
        <taxon>eudicotyledons</taxon>
        <taxon>Gunneridae</taxon>
        <taxon>Pentapetalae</taxon>
        <taxon>rosids</taxon>
        <taxon>malvids</taxon>
        <taxon>Myrtales</taxon>
        <taxon>Lythraceae</taxon>
        <taxon>Punica</taxon>
    </lineage>
</organism>